<accession>A0A410PXR8</accession>
<keyword evidence="1" id="KW-0812">Transmembrane</keyword>
<keyword evidence="1" id="KW-1133">Transmembrane helix</keyword>
<dbReference type="EMBL" id="CP035281">
    <property type="protein sequence ID" value="QAT43640.1"/>
    <property type="molecule type" value="Genomic_DNA"/>
</dbReference>
<gene>
    <name evidence="2" type="ORF">EQM06_10640</name>
</gene>
<keyword evidence="3" id="KW-1185">Reference proteome</keyword>
<feature type="transmembrane region" description="Helical" evidence="1">
    <location>
        <begin position="12"/>
        <end position="32"/>
    </location>
</feature>
<name>A0A410PXR8_9FIRM</name>
<proteinExistence type="predicted"/>
<protein>
    <submittedName>
        <fullName evidence="2">Uncharacterized protein</fullName>
    </submittedName>
</protein>
<sequence>MKNIILSEKGKKVLIILLIFSVIYTSFELYSIKKFIYTDYIISFSDTLLSLNEELVENKDMTSNEFKDILCKYKNIESENRFYFHYQRIDHKFKRLYQKEFLYLVQSQNNEYTEKQIDATRKLVSQITKETMQNKHVVNIREGQQTVKINTDVYLLFQNINSTIYETKKKINCEGKFQVEIE</sequence>
<keyword evidence="1" id="KW-0472">Membrane</keyword>
<dbReference type="Proteomes" id="UP000287601">
    <property type="component" value="Chromosome"/>
</dbReference>
<dbReference type="AlphaFoldDB" id="A0A410PXR8"/>
<reference evidence="2 3" key="1">
    <citation type="submission" date="2019-01" db="EMBL/GenBank/DDBJ databases">
        <title>Draft genomes of a novel of Aminipila strains.</title>
        <authorList>
            <person name="Ma S."/>
        </authorList>
    </citation>
    <scope>NUCLEOTIDE SEQUENCE [LARGE SCALE GENOMIC DNA]</scope>
    <source>
        <strain evidence="3">JN-39</strain>
    </source>
</reference>
<evidence type="ECO:0000313" key="3">
    <source>
        <dbReference type="Proteomes" id="UP000287601"/>
    </source>
</evidence>
<dbReference type="KEGG" id="amij:EQM06_10640"/>
<evidence type="ECO:0000256" key="1">
    <source>
        <dbReference type="SAM" id="Phobius"/>
    </source>
</evidence>
<evidence type="ECO:0000313" key="2">
    <source>
        <dbReference type="EMBL" id="QAT43640.1"/>
    </source>
</evidence>
<dbReference type="RefSeq" id="WP_128746418.1">
    <property type="nucleotide sequence ID" value="NZ_CP035281.1"/>
</dbReference>
<organism evidence="2 3">
    <name type="scientific">Aminipila luticellarii</name>
    <dbReference type="NCBI Taxonomy" id="2507160"/>
    <lineage>
        <taxon>Bacteria</taxon>
        <taxon>Bacillati</taxon>
        <taxon>Bacillota</taxon>
        <taxon>Clostridia</taxon>
        <taxon>Peptostreptococcales</taxon>
        <taxon>Anaerovoracaceae</taxon>
        <taxon>Aminipila</taxon>
    </lineage>
</organism>